<evidence type="ECO:0000313" key="2">
    <source>
        <dbReference type="Proteomes" id="UP000076577"/>
    </source>
</evidence>
<evidence type="ECO:0000313" key="1">
    <source>
        <dbReference type="EMBL" id="KZL15758.1"/>
    </source>
</evidence>
<gene>
    <name evidence="1" type="ORF">PsAD2_03527</name>
</gene>
<dbReference type="EMBL" id="LMCB01000059">
    <property type="protein sequence ID" value="KZL15758.1"/>
    <property type="molecule type" value="Genomic_DNA"/>
</dbReference>
<dbReference type="Proteomes" id="UP000076577">
    <property type="component" value="Unassembled WGS sequence"/>
</dbReference>
<reference evidence="1 2" key="1">
    <citation type="journal article" date="2016" name="Front. Microbiol.">
        <title>Comparative Genomic Analysis Reveals a Diverse Repertoire of Genes Involved in Prokaryote-Eukaryote Interactions within the Pseudovibrio Genus.</title>
        <authorList>
            <person name="Romano S."/>
            <person name="Fernandez-Guerra A."/>
            <person name="Reen F.J."/>
            <person name="Glockner F.O."/>
            <person name="Crowley S.P."/>
            <person name="O'Sullivan O."/>
            <person name="Cotter P.D."/>
            <person name="Adams C."/>
            <person name="Dobson A.D."/>
            <person name="O'Gara F."/>
        </authorList>
    </citation>
    <scope>NUCLEOTIDE SEQUENCE [LARGE SCALE GENOMIC DNA]</scope>
    <source>
        <strain evidence="1 2">Ad2</strain>
    </source>
</reference>
<dbReference type="AlphaFoldDB" id="A0A165W0E5"/>
<comment type="caution">
    <text evidence="1">The sequence shown here is derived from an EMBL/GenBank/DDBJ whole genome shotgun (WGS) entry which is preliminary data.</text>
</comment>
<accession>A0A165W0E5</accession>
<organism evidence="1 2">
    <name type="scientific">Pseudovibrio axinellae</name>
    <dbReference type="NCBI Taxonomy" id="989403"/>
    <lineage>
        <taxon>Bacteria</taxon>
        <taxon>Pseudomonadati</taxon>
        <taxon>Pseudomonadota</taxon>
        <taxon>Alphaproteobacteria</taxon>
        <taxon>Hyphomicrobiales</taxon>
        <taxon>Stappiaceae</taxon>
        <taxon>Pseudovibrio</taxon>
    </lineage>
</organism>
<keyword evidence="2" id="KW-1185">Reference proteome</keyword>
<sequence>MYSCGQLEDDLFILFSSPSFVSEQVVLPDEFKGRTSPSLSAFYVCFDGHRGNLPPRCLFYAQLMQLVPHRQMRQAQSLLPTSR</sequence>
<proteinExistence type="predicted"/>
<protein>
    <submittedName>
        <fullName evidence="1">Uncharacterized protein</fullName>
    </submittedName>
</protein>
<name>A0A165W0E5_9HYPH</name>